<dbReference type="AlphaFoldDB" id="A0AA86STS5"/>
<gene>
    <name evidence="1" type="ORF">AYBTSS11_LOCUS9140</name>
</gene>
<sequence>MVKEGGVTKVDVWRRGVVLMRSTGLVVEFTVVGESVGLKMRGGGIWDSLSEEQLPRGKRWLPRHHCVFSFKEVCYAKGQRLTFLKEFPEKFYLKLSSDVIPSPPILMLSGGMKI</sequence>
<keyword evidence="2" id="KW-1185">Reference proteome</keyword>
<reference evidence="1" key="1">
    <citation type="submission" date="2023-10" db="EMBL/GenBank/DDBJ databases">
        <authorList>
            <person name="Domelevo Entfellner J.-B."/>
        </authorList>
    </citation>
    <scope>NUCLEOTIDE SEQUENCE</scope>
</reference>
<dbReference type="EMBL" id="OY731400">
    <property type="protein sequence ID" value="CAJ1939455.1"/>
    <property type="molecule type" value="Genomic_DNA"/>
</dbReference>
<accession>A0AA86STS5</accession>
<evidence type="ECO:0000313" key="2">
    <source>
        <dbReference type="Proteomes" id="UP001189624"/>
    </source>
</evidence>
<dbReference type="Gramene" id="rna-AYBTSS11_LOCUS9140">
    <property type="protein sequence ID" value="CAJ1939455.1"/>
    <property type="gene ID" value="gene-AYBTSS11_LOCUS9140"/>
</dbReference>
<dbReference type="Proteomes" id="UP001189624">
    <property type="component" value="Chromosome 3"/>
</dbReference>
<organism evidence="1 2">
    <name type="scientific">Sphenostylis stenocarpa</name>
    <dbReference type="NCBI Taxonomy" id="92480"/>
    <lineage>
        <taxon>Eukaryota</taxon>
        <taxon>Viridiplantae</taxon>
        <taxon>Streptophyta</taxon>
        <taxon>Embryophyta</taxon>
        <taxon>Tracheophyta</taxon>
        <taxon>Spermatophyta</taxon>
        <taxon>Magnoliopsida</taxon>
        <taxon>eudicotyledons</taxon>
        <taxon>Gunneridae</taxon>
        <taxon>Pentapetalae</taxon>
        <taxon>rosids</taxon>
        <taxon>fabids</taxon>
        <taxon>Fabales</taxon>
        <taxon>Fabaceae</taxon>
        <taxon>Papilionoideae</taxon>
        <taxon>50 kb inversion clade</taxon>
        <taxon>NPAAA clade</taxon>
        <taxon>indigoferoid/millettioid clade</taxon>
        <taxon>Phaseoleae</taxon>
        <taxon>Sphenostylis</taxon>
    </lineage>
</organism>
<name>A0AA86STS5_9FABA</name>
<proteinExistence type="predicted"/>
<protein>
    <submittedName>
        <fullName evidence="1">Uncharacterized protein</fullName>
    </submittedName>
</protein>
<evidence type="ECO:0000313" key="1">
    <source>
        <dbReference type="EMBL" id="CAJ1939455.1"/>
    </source>
</evidence>